<dbReference type="Gene3D" id="3.90.650.10">
    <property type="entry name" value="PurM-like C-terminal domain"/>
    <property type="match status" value="1"/>
</dbReference>
<proteinExistence type="predicted"/>
<dbReference type="InterPro" id="IPR010918">
    <property type="entry name" value="PurM-like_C_dom"/>
</dbReference>
<protein>
    <recommendedName>
        <fullName evidence="7">Phosphoribosylformylglycinamidine synthase</fullName>
    </recommendedName>
</protein>
<dbReference type="WBParaSite" id="MBELARI_LOCUS10075">
    <property type="protein sequence ID" value="MBELARI_LOCUS10075"/>
    <property type="gene ID" value="MBELARI_LOCUS10075"/>
</dbReference>
<dbReference type="AlphaFoldDB" id="A0AAF3J1C6"/>
<feature type="domain" description="PurM-like C-terminal" evidence="3">
    <location>
        <begin position="145"/>
        <end position="274"/>
    </location>
</feature>
<dbReference type="GO" id="GO:0005737">
    <property type="term" value="C:cytoplasm"/>
    <property type="evidence" value="ECO:0007669"/>
    <property type="project" value="TreeGrafter"/>
</dbReference>
<dbReference type="InterPro" id="IPR036921">
    <property type="entry name" value="PurM-like_N_sf"/>
</dbReference>
<dbReference type="GO" id="GO:0004642">
    <property type="term" value="F:phosphoribosylformylglycinamidine synthase activity"/>
    <property type="evidence" value="ECO:0007669"/>
    <property type="project" value="TreeGrafter"/>
</dbReference>
<organism evidence="5 6">
    <name type="scientific">Mesorhabditis belari</name>
    <dbReference type="NCBI Taxonomy" id="2138241"/>
    <lineage>
        <taxon>Eukaryota</taxon>
        <taxon>Metazoa</taxon>
        <taxon>Ecdysozoa</taxon>
        <taxon>Nematoda</taxon>
        <taxon>Chromadorea</taxon>
        <taxon>Rhabditida</taxon>
        <taxon>Rhabditina</taxon>
        <taxon>Rhabditomorpha</taxon>
        <taxon>Rhabditoidea</taxon>
        <taxon>Rhabditidae</taxon>
        <taxon>Mesorhabditinae</taxon>
        <taxon>Mesorhabditis</taxon>
    </lineage>
</organism>
<name>A0AAF3J1C6_9BILA</name>
<dbReference type="SUPFAM" id="SSF55326">
    <property type="entry name" value="PurM N-terminal domain-like"/>
    <property type="match status" value="1"/>
</dbReference>
<dbReference type="PANTHER" id="PTHR10099:SF1">
    <property type="entry name" value="PHOSPHORIBOSYLFORMYLGLYCINAMIDINE SYNTHASE"/>
    <property type="match status" value="1"/>
</dbReference>
<dbReference type="Gene3D" id="3.40.50.880">
    <property type="match status" value="1"/>
</dbReference>
<dbReference type="PROSITE" id="PS51273">
    <property type="entry name" value="GATASE_TYPE_1"/>
    <property type="match status" value="1"/>
</dbReference>
<evidence type="ECO:0000256" key="1">
    <source>
        <dbReference type="SAM" id="MobiDB-lite"/>
    </source>
</evidence>
<accession>A0AAF3J1C6</accession>
<dbReference type="GO" id="GO:0006164">
    <property type="term" value="P:purine nucleotide biosynthetic process"/>
    <property type="evidence" value="ECO:0007669"/>
    <property type="project" value="TreeGrafter"/>
</dbReference>
<dbReference type="InterPro" id="IPR055181">
    <property type="entry name" value="FGAR-AT_PurM_N-like"/>
</dbReference>
<dbReference type="PANTHER" id="PTHR10099">
    <property type="entry name" value="PHOSPHORIBOSYLFORMYLGLYCINAMIDINE SYNTHASE"/>
    <property type="match status" value="1"/>
</dbReference>
<keyword evidence="2" id="KW-0472">Membrane</keyword>
<dbReference type="Gene3D" id="3.30.1330.10">
    <property type="entry name" value="PurM-like, N-terminal domain"/>
    <property type="match status" value="1"/>
</dbReference>
<keyword evidence="2" id="KW-0812">Transmembrane</keyword>
<evidence type="ECO:0000259" key="4">
    <source>
        <dbReference type="Pfam" id="PF22689"/>
    </source>
</evidence>
<dbReference type="Pfam" id="PF02769">
    <property type="entry name" value="AIRS_C"/>
    <property type="match status" value="1"/>
</dbReference>
<evidence type="ECO:0008006" key="7">
    <source>
        <dbReference type="Google" id="ProtNLM"/>
    </source>
</evidence>
<keyword evidence="5" id="KW-1185">Reference proteome</keyword>
<dbReference type="SMART" id="SM01211">
    <property type="entry name" value="GATase_5"/>
    <property type="match status" value="1"/>
</dbReference>
<evidence type="ECO:0000313" key="5">
    <source>
        <dbReference type="Proteomes" id="UP000887575"/>
    </source>
</evidence>
<feature type="domain" description="FGAR-AT PurM N-terminal-like" evidence="4">
    <location>
        <begin position="3"/>
        <end position="114"/>
    </location>
</feature>
<dbReference type="SUPFAM" id="SSF52317">
    <property type="entry name" value="Class I glutamine amidotransferase-like"/>
    <property type="match status" value="1"/>
</dbReference>
<dbReference type="CDD" id="cd02204">
    <property type="entry name" value="PurL_repeat2"/>
    <property type="match status" value="1"/>
</dbReference>
<dbReference type="Proteomes" id="UP000887575">
    <property type="component" value="Unassembled WGS sequence"/>
</dbReference>
<dbReference type="Pfam" id="PF22689">
    <property type="entry name" value="FGAR-AT_PurM_N-like"/>
    <property type="match status" value="1"/>
</dbReference>
<reference evidence="6" key="1">
    <citation type="submission" date="2024-02" db="UniProtKB">
        <authorList>
            <consortium name="WormBaseParasite"/>
        </authorList>
    </citation>
    <scope>IDENTIFICATION</scope>
</reference>
<evidence type="ECO:0000259" key="3">
    <source>
        <dbReference type="Pfam" id="PF02769"/>
    </source>
</evidence>
<dbReference type="CDD" id="cd01740">
    <property type="entry name" value="GATase1_FGAR_AT"/>
    <property type="match status" value="1"/>
</dbReference>
<evidence type="ECO:0000256" key="2">
    <source>
        <dbReference type="SAM" id="Phobius"/>
    </source>
</evidence>
<feature type="transmembrane region" description="Helical" evidence="2">
    <location>
        <begin position="613"/>
        <end position="635"/>
    </location>
</feature>
<dbReference type="InterPro" id="IPR036676">
    <property type="entry name" value="PurM-like_C_sf"/>
</dbReference>
<dbReference type="SUPFAM" id="SSF56042">
    <property type="entry name" value="PurM C-terminal domain-like"/>
    <property type="match status" value="1"/>
</dbReference>
<keyword evidence="2" id="KW-1133">Transmembrane helix</keyword>
<feature type="compositionally biased region" description="Low complexity" evidence="1">
    <location>
        <begin position="746"/>
        <end position="774"/>
    </location>
</feature>
<sequence length="796" mass="89182">MMVGGAFAVGEQPLCGLISPAAMARRTLAETLTNLVFAPITCIKDIKLSGNWMWAAKCEGEGARLVEACDALCVSLRECGIAIDGGKDSLSMAVRVKGELVKSPGTLVLSAYAPCEDITKVISPDFKADKKNSIIYIRINPIEENRLGGSALAQCLKQIGDRASDVESFEKLILLFETVQKMIVSRKVLAGHDISDGGFITALLEMAFAGNVGVDLNFQLPKKINLLEFLFAEEVGLLLEIQEEAVDYICKEFSSHGLISIPIGRVVPEYGPKANVKVTINDELLIDDSLCSLREIWEETSDRLNRLQTNNQCIEEEIEGRKMVERWDCRADFDFSAISIPNDEQHFTSAPRVGVLREEGSNGDREMAAAFYLAGFSPYDITMTDLLNGFNLDTFRGLAFVGGFSYADVLGSAKGWAASIAHHPALLSQFEHFRSREDTFSFGVCNGCQLMALLGWIGEYENKPSVFLDVNRCGRFHSNWVHVKIRESRAIMLNGMHEATLGIWSVHGEGRFTYRKADVLEKLEERGQIAVQYVNPRGEPTERFPWNPNGSEKGVAAICSENGRHLAMMPHSDRSFMAWQWPDHDTTTGGSETPFPPCDDDCAAGRFALLYEVFIPGLCVFALLICCSRIVFAYLRHRLDRQFLERHGMTRREFIASIDTIERQQEQPTITEREWRLRQMLTLSSPPSPPTYDEVSKQQPPPSYEQARAQDGGRNERRERRRRRRDHPPAAPPPYEPVNSVSARIQRQPPRSRSVLPSSQSQSNSLRNRSRSVPVTDDLRNQPINAPNESRFEIRV</sequence>
<evidence type="ECO:0000313" key="6">
    <source>
        <dbReference type="WBParaSite" id="MBELARI_LOCUS10075"/>
    </source>
</evidence>
<feature type="region of interest" description="Disordered" evidence="1">
    <location>
        <begin position="682"/>
        <end position="796"/>
    </location>
</feature>
<dbReference type="Pfam" id="PF13507">
    <property type="entry name" value="GATase_5"/>
    <property type="match status" value="1"/>
</dbReference>
<dbReference type="InterPro" id="IPR029062">
    <property type="entry name" value="Class_I_gatase-like"/>
</dbReference>